<keyword evidence="6" id="KW-0547">Nucleotide-binding</keyword>
<comment type="catalytic activity">
    <reaction evidence="1">
        <text>ATP + protein L-histidine = ADP + protein N-phospho-L-histidine.</text>
        <dbReference type="EC" id="2.7.13.3"/>
    </reaction>
</comment>
<dbReference type="InterPro" id="IPR003594">
    <property type="entry name" value="HATPase_dom"/>
</dbReference>
<dbReference type="GO" id="GO:0000155">
    <property type="term" value="F:phosphorelay sensor kinase activity"/>
    <property type="evidence" value="ECO:0007669"/>
    <property type="project" value="InterPro"/>
</dbReference>
<dbReference type="Pfam" id="PF00512">
    <property type="entry name" value="HisKA"/>
    <property type="match status" value="1"/>
</dbReference>
<gene>
    <name evidence="16" type="ORF">D6J04_13390</name>
</gene>
<dbReference type="PROSITE" id="PS50887">
    <property type="entry name" value="GGDEF"/>
    <property type="match status" value="1"/>
</dbReference>
<feature type="domain" description="Histidine kinase" evidence="12">
    <location>
        <begin position="214"/>
        <end position="430"/>
    </location>
</feature>
<dbReference type="PANTHER" id="PTHR44757:SF2">
    <property type="entry name" value="BIOFILM ARCHITECTURE MAINTENANCE PROTEIN MBAA"/>
    <property type="match status" value="1"/>
</dbReference>
<accession>A0A3A5L430</accession>
<dbReference type="NCBIfam" id="TIGR00254">
    <property type="entry name" value="GGDEF"/>
    <property type="match status" value="1"/>
</dbReference>
<organism evidence="16 17">
    <name type="scientific">Legionella taurinensis</name>
    <dbReference type="NCBI Taxonomy" id="70611"/>
    <lineage>
        <taxon>Bacteria</taxon>
        <taxon>Pseudomonadati</taxon>
        <taxon>Pseudomonadota</taxon>
        <taxon>Gammaproteobacteria</taxon>
        <taxon>Legionellales</taxon>
        <taxon>Legionellaceae</taxon>
        <taxon>Legionella</taxon>
    </lineage>
</organism>
<dbReference type="CDD" id="cd01948">
    <property type="entry name" value="EAL"/>
    <property type="match status" value="1"/>
</dbReference>
<evidence type="ECO:0000259" key="12">
    <source>
        <dbReference type="PROSITE" id="PS50109"/>
    </source>
</evidence>
<dbReference type="Pfam" id="PF00072">
    <property type="entry name" value="Response_reg"/>
    <property type="match status" value="1"/>
</dbReference>
<dbReference type="SMART" id="SM00267">
    <property type="entry name" value="GGDEF"/>
    <property type="match status" value="1"/>
</dbReference>
<dbReference type="PROSITE" id="PS50883">
    <property type="entry name" value="EAL"/>
    <property type="match status" value="1"/>
</dbReference>
<dbReference type="SMART" id="SM00091">
    <property type="entry name" value="PAS"/>
    <property type="match status" value="1"/>
</dbReference>
<dbReference type="AlphaFoldDB" id="A0A3A5L430"/>
<dbReference type="Pfam" id="PF08448">
    <property type="entry name" value="PAS_4"/>
    <property type="match status" value="1"/>
</dbReference>
<comment type="caution">
    <text evidence="16">The sequence shown here is derived from an EMBL/GenBank/DDBJ whole genome shotgun (WGS) entry which is preliminary data.</text>
</comment>
<dbReference type="SMART" id="SM00388">
    <property type="entry name" value="HisKA"/>
    <property type="match status" value="1"/>
</dbReference>
<dbReference type="InterPro" id="IPR035965">
    <property type="entry name" value="PAS-like_dom_sf"/>
</dbReference>
<evidence type="ECO:0000256" key="7">
    <source>
        <dbReference type="ARBA" id="ARBA00022777"/>
    </source>
</evidence>
<dbReference type="InterPro" id="IPR013656">
    <property type="entry name" value="PAS_4"/>
</dbReference>
<sequence length="1053" mass="118893">MSNHLKEPLDFKVLFESTPDLYLVLNNALHIIAASDAYLKATLVTREQILGRYIFDVFPDNPNEPSPTGVNNLRASLQRVLQTKSPDTMAVQKYDIRIPEAEGDAFEERYWSPMNVPVVNQDNELLYIIHRVKDVTEFIHLQQAGTEQNKLTEELRSRTERMQMEIFLRAQEIQEANKQLRAAIKELEQKKTQQEVLYRQLKELNQLKTQFFANMSHELRTPLSLILGPLEKMKKDPSLPLSMHKPMEIISNNAHILLKHVNDLLNIAKLDAGKMVLNYQEINLAKLVRVIAENFNSLAEDKGIHFNVQSPPILIAEIDAEKVQHILLNLLSNAFKFVPAHGLIVCKVTHDDHKAIISVCDNGPGIPKELYEVIFERFSQVEGGETRKHGGTGLGLAIVKDFVELQKGKVFVKESKAGGAEFIVELPLSAPAGVSVGRASLDSYDPALDEMSKSTVLSLKPVAKPTETAEVQINMTEKPTVLVVEDNIDMNRFIAEVLSTDFHVIPATDGLEGFNKAVAHKPDLILSDAMMPRMSGEELIENLRQRIDLADTPVILLTAKNDEEFRLKLLRSGVQDYITKPFAAEELKARINNLINLRMARNKLEQKNIELEQIAYYDPLTGLANRQQLLSSMKDWLSNTAGQTKLAVLFLDLDRFKLINDALGHKIGDMLLQIIAKRISNVIQAGDIATRLGGDEFIIMLKRVTDSVGATKVAKRILRKLNEPVTIEEHKLFVTGSIGISIWPDDGTDEQALIKHADIAMYCAKKAGRNNYQFFNYDMVHRLQDKLDIENLLREALEQDKLILHYQPQYDLRTGRMVSIEALLRLPSHDGGILYPNQFLPVAEETGLIKPVGERAFELACMEYRQFLHSIKKYNHPIKLAVNFSSQQLEEYDFIQTVQNIIQKTQVAAKQLEFEITENSLIRSMENSERIILQLKEMGVSITLDDFGVGFSSLNYLRQLPLDTLKLDPTLIKNVPGDKVDSDIVSSIINLSHAIGLSVVAECVEAEHQIQFLNQHQCDKVQGFYFSKPVAIGAVIKLLEDKSPWTVNQTISK</sequence>
<evidence type="ECO:0000313" key="17">
    <source>
        <dbReference type="Proteomes" id="UP000270757"/>
    </source>
</evidence>
<dbReference type="InterPro" id="IPR005467">
    <property type="entry name" value="His_kinase_dom"/>
</dbReference>
<dbReference type="Pfam" id="PF00563">
    <property type="entry name" value="EAL"/>
    <property type="match status" value="1"/>
</dbReference>
<dbReference type="InterPro" id="IPR036097">
    <property type="entry name" value="HisK_dim/P_sf"/>
</dbReference>
<dbReference type="CDD" id="cd00130">
    <property type="entry name" value="PAS"/>
    <property type="match status" value="1"/>
</dbReference>
<dbReference type="SMART" id="SM00448">
    <property type="entry name" value="REC"/>
    <property type="match status" value="1"/>
</dbReference>
<dbReference type="InterPro" id="IPR003661">
    <property type="entry name" value="HisK_dim/P_dom"/>
</dbReference>
<evidence type="ECO:0000313" key="16">
    <source>
        <dbReference type="EMBL" id="RJT43882.1"/>
    </source>
</evidence>
<dbReference type="PROSITE" id="PS50110">
    <property type="entry name" value="RESPONSE_REGULATORY"/>
    <property type="match status" value="1"/>
</dbReference>
<dbReference type="Proteomes" id="UP000270757">
    <property type="component" value="Unassembled WGS sequence"/>
</dbReference>
<feature type="domain" description="EAL" evidence="14">
    <location>
        <begin position="786"/>
        <end position="1043"/>
    </location>
</feature>
<reference evidence="16 17" key="1">
    <citation type="submission" date="2018-09" db="EMBL/GenBank/DDBJ databases">
        <title>Draft genome sequences of Legionella taurinensis isolated from water samples.</title>
        <authorList>
            <person name="Chakeri A."/>
            <person name="Allerberger F."/>
            <person name="Kundi M."/>
            <person name="Ruppitsch W."/>
            <person name="Schmid D."/>
        </authorList>
    </citation>
    <scope>NUCLEOTIDE SEQUENCE [LARGE SCALE GENOMIC DNA]</scope>
    <source>
        <strain evidence="16 17">4570-18-6</strain>
    </source>
</reference>
<evidence type="ECO:0000256" key="9">
    <source>
        <dbReference type="ARBA" id="ARBA00023012"/>
    </source>
</evidence>
<dbReference type="InterPro" id="IPR004358">
    <property type="entry name" value="Sig_transdc_His_kin-like_C"/>
</dbReference>
<evidence type="ECO:0000256" key="1">
    <source>
        <dbReference type="ARBA" id="ARBA00000085"/>
    </source>
</evidence>
<evidence type="ECO:0000256" key="4">
    <source>
        <dbReference type="ARBA" id="ARBA00022553"/>
    </source>
</evidence>
<feature type="domain" description="GGDEF" evidence="15">
    <location>
        <begin position="644"/>
        <end position="777"/>
    </location>
</feature>
<keyword evidence="7" id="KW-0418">Kinase</keyword>
<dbReference type="SUPFAM" id="SSF141868">
    <property type="entry name" value="EAL domain-like"/>
    <property type="match status" value="1"/>
</dbReference>
<dbReference type="SUPFAM" id="SSF55785">
    <property type="entry name" value="PYP-like sensor domain (PAS domain)"/>
    <property type="match status" value="1"/>
</dbReference>
<dbReference type="GO" id="GO:0005524">
    <property type="term" value="F:ATP binding"/>
    <property type="evidence" value="ECO:0007669"/>
    <property type="project" value="UniProtKB-KW"/>
</dbReference>
<dbReference type="SUPFAM" id="SSF47384">
    <property type="entry name" value="Homodimeric domain of signal transducing histidine kinase"/>
    <property type="match status" value="1"/>
</dbReference>
<dbReference type="FunFam" id="3.30.70.270:FF:000001">
    <property type="entry name" value="Diguanylate cyclase domain protein"/>
    <property type="match status" value="1"/>
</dbReference>
<evidence type="ECO:0000259" key="15">
    <source>
        <dbReference type="PROSITE" id="PS50887"/>
    </source>
</evidence>
<dbReference type="InterPro" id="IPR035919">
    <property type="entry name" value="EAL_sf"/>
</dbReference>
<dbReference type="Gene3D" id="3.20.20.450">
    <property type="entry name" value="EAL domain"/>
    <property type="match status" value="1"/>
</dbReference>
<dbReference type="InterPro" id="IPR036890">
    <property type="entry name" value="HATPase_C_sf"/>
</dbReference>
<keyword evidence="9" id="KW-0902">Two-component regulatory system</keyword>
<dbReference type="InterPro" id="IPR000014">
    <property type="entry name" value="PAS"/>
</dbReference>
<dbReference type="SUPFAM" id="SSF52172">
    <property type="entry name" value="CheY-like"/>
    <property type="match status" value="1"/>
</dbReference>
<dbReference type="Gene3D" id="3.40.50.2300">
    <property type="match status" value="1"/>
</dbReference>
<dbReference type="InterPro" id="IPR029787">
    <property type="entry name" value="Nucleotide_cyclase"/>
</dbReference>
<keyword evidence="5" id="KW-0808">Transferase</keyword>
<dbReference type="Gene3D" id="1.10.287.130">
    <property type="match status" value="1"/>
</dbReference>
<dbReference type="Gene3D" id="3.30.450.20">
    <property type="entry name" value="PAS domain"/>
    <property type="match status" value="1"/>
</dbReference>
<dbReference type="InterPro" id="IPR000160">
    <property type="entry name" value="GGDEF_dom"/>
</dbReference>
<dbReference type="SMART" id="SM00387">
    <property type="entry name" value="HATPase_c"/>
    <property type="match status" value="1"/>
</dbReference>
<feature type="domain" description="Response regulatory" evidence="13">
    <location>
        <begin position="480"/>
        <end position="595"/>
    </location>
</feature>
<dbReference type="PROSITE" id="PS50109">
    <property type="entry name" value="HIS_KIN"/>
    <property type="match status" value="1"/>
</dbReference>
<dbReference type="InterPro" id="IPR052155">
    <property type="entry name" value="Biofilm_reg_signaling"/>
</dbReference>
<dbReference type="InterPro" id="IPR001789">
    <property type="entry name" value="Sig_transdc_resp-reg_receiver"/>
</dbReference>
<dbReference type="EMBL" id="QZWB01000019">
    <property type="protein sequence ID" value="RJT43882.1"/>
    <property type="molecule type" value="Genomic_DNA"/>
</dbReference>
<dbReference type="CDD" id="cd00082">
    <property type="entry name" value="HisKA"/>
    <property type="match status" value="1"/>
</dbReference>
<dbReference type="InterPro" id="IPR001633">
    <property type="entry name" value="EAL_dom"/>
</dbReference>
<dbReference type="Gene3D" id="3.30.565.10">
    <property type="entry name" value="Histidine kinase-like ATPase, C-terminal domain"/>
    <property type="match status" value="1"/>
</dbReference>
<feature type="modified residue" description="4-aspartylphosphate" evidence="10">
    <location>
        <position position="528"/>
    </location>
</feature>
<evidence type="ECO:0000256" key="10">
    <source>
        <dbReference type="PROSITE-ProRule" id="PRU00169"/>
    </source>
</evidence>
<dbReference type="PANTHER" id="PTHR44757">
    <property type="entry name" value="DIGUANYLATE CYCLASE DGCP"/>
    <property type="match status" value="1"/>
</dbReference>
<evidence type="ECO:0000259" key="14">
    <source>
        <dbReference type="PROSITE" id="PS50883"/>
    </source>
</evidence>
<dbReference type="RefSeq" id="WP_115300706.1">
    <property type="nucleotide sequence ID" value="NZ_CAAAIR010000002.1"/>
</dbReference>
<evidence type="ECO:0000256" key="11">
    <source>
        <dbReference type="SAM" id="Coils"/>
    </source>
</evidence>
<name>A0A3A5L430_9GAMM</name>
<dbReference type="PRINTS" id="PR00344">
    <property type="entry name" value="BCTRLSENSOR"/>
</dbReference>
<proteinExistence type="predicted"/>
<dbReference type="Pfam" id="PF02518">
    <property type="entry name" value="HATPase_c"/>
    <property type="match status" value="1"/>
</dbReference>
<dbReference type="EC" id="2.7.13.3" evidence="3"/>
<dbReference type="Pfam" id="PF00990">
    <property type="entry name" value="GGDEF"/>
    <property type="match status" value="1"/>
</dbReference>
<dbReference type="InterPro" id="IPR043128">
    <property type="entry name" value="Rev_trsase/Diguanyl_cyclase"/>
</dbReference>
<comment type="cofactor">
    <cofactor evidence="2">
        <name>Mg(2+)</name>
        <dbReference type="ChEBI" id="CHEBI:18420"/>
    </cofactor>
</comment>
<evidence type="ECO:0000256" key="3">
    <source>
        <dbReference type="ARBA" id="ARBA00012438"/>
    </source>
</evidence>
<feature type="coiled-coil region" evidence="11">
    <location>
        <begin position="170"/>
        <end position="207"/>
    </location>
</feature>
<evidence type="ECO:0000259" key="13">
    <source>
        <dbReference type="PROSITE" id="PS50110"/>
    </source>
</evidence>
<keyword evidence="11" id="KW-0175">Coiled coil</keyword>
<dbReference type="FunFam" id="3.30.565.10:FF:000037">
    <property type="entry name" value="Hybrid sensor histidine kinase/response regulator"/>
    <property type="match status" value="1"/>
</dbReference>
<keyword evidence="4 10" id="KW-0597">Phosphoprotein</keyword>
<dbReference type="Gene3D" id="3.30.70.270">
    <property type="match status" value="1"/>
</dbReference>
<evidence type="ECO:0000256" key="5">
    <source>
        <dbReference type="ARBA" id="ARBA00022679"/>
    </source>
</evidence>
<evidence type="ECO:0000256" key="8">
    <source>
        <dbReference type="ARBA" id="ARBA00022840"/>
    </source>
</evidence>
<dbReference type="SUPFAM" id="SSF55874">
    <property type="entry name" value="ATPase domain of HSP90 chaperone/DNA topoisomerase II/histidine kinase"/>
    <property type="match status" value="1"/>
</dbReference>
<dbReference type="CDD" id="cd01949">
    <property type="entry name" value="GGDEF"/>
    <property type="match status" value="1"/>
</dbReference>
<dbReference type="SMART" id="SM00052">
    <property type="entry name" value="EAL"/>
    <property type="match status" value="1"/>
</dbReference>
<dbReference type="GeneID" id="48947349"/>
<dbReference type="InterPro" id="IPR011006">
    <property type="entry name" value="CheY-like_superfamily"/>
</dbReference>
<keyword evidence="8" id="KW-0067">ATP-binding</keyword>
<protein>
    <recommendedName>
        <fullName evidence="3">histidine kinase</fullName>
        <ecNumber evidence="3">2.7.13.3</ecNumber>
    </recommendedName>
</protein>
<dbReference type="SUPFAM" id="SSF55073">
    <property type="entry name" value="Nucleotide cyclase"/>
    <property type="match status" value="1"/>
</dbReference>
<evidence type="ECO:0000256" key="6">
    <source>
        <dbReference type="ARBA" id="ARBA00022741"/>
    </source>
</evidence>
<evidence type="ECO:0000256" key="2">
    <source>
        <dbReference type="ARBA" id="ARBA00001946"/>
    </source>
</evidence>